<evidence type="ECO:0000313" key="2">
    <source>
        <dbReference type="EMBL" id="AOW12519.1"/>
    </source>
</evidence>
<name>A0A167H6J9_9BURK</name>
<dbReference type="Proteomes" id="UP000185657">
    <property type="component" value="Unassembled WGS sequence"/>
</dbReference>
<organism evidence="2 5">
    <name type="scientific">Hydrogenophaga crassostreae</name>
    <dbReference type="NCBI Taxonomy" id="1763535"/>
    <lineage>
        <taxon>Bacteria</taxon>
        <taxon>Pseudomonadati</taxon>
        <taxon>Pseudomonadota</taxon>
        <taxon>Betaproteobacteria</taxon>
        <taxon>Burkholderiales</taxon>
        <taxon>Comamonadaceae</taxon>
        <taxon>Hydrogenophaga</taxon>
    </lineage>
</organism>
<reference evidence="2 5" key="2">
    <citation type="submission" date="2016-10" db="EMBL/GenBank/DDBJ databases">
        <title>Hydorgenophaga sp. LPB0072 isolated from gastropod.</title>
        <authorList>
            <person name="Kim E."/>
            <person name="Yi H."/>
        </authorList>
    </citation>
    <scope>NUCLEOTIDE SEQUENCE [LARGE SCALE GENOMIC DNA]</scope>
    <source>
        <strain evidence="2 5">LPB0072</strain>
    </source>
</reference>
<dbReference type="Pfam" id="PF02423">
    <property type="entry name" value="OCD_Mu_crystall"/>
    <property type="match status" value="1"/>
</dbReference>
<evidence type="ECO:0000313" key="4">
    <source>
        <dbReference type="Proteomes" id="UP000185657"/>
    </source>
</evidence>
<dbReference type="NCBIfam" id="NF004793">
    <property type="entry name" value="PRK06141.1"/>
    <property type="match status" value="1"/>
</dbReference>
<evidence type="ECO:0000313" key="5">
    <source>
        <dbReference type="Proteomes" id="UP000185680"/>
    </source>
</evidence>
<gene>
    <name evidence="2" type="ORF">LPB072_06330</name>
    <name evidence="3" type="ORF">LPB72_15815</name>
</gene>
<accession>A0A167H6J9</accession>
<dbReference type="RefSeq" id="WP_066092873.1">
    <property type="nucleotide sequence ID" value="NZ_CP017476.1"/>
</dbReference>
<dbReference type="InterPro" id="IPR003462">
    <property type="entry name" value="ODC_Mu_crystall"/>
</dbReference>
<dbReference type="FunFam" id="3.40.50.720:FF:000311">
    <property type="entry name" value="Ornithine cyclodeaminase"/>
    <property type="match status" value="1"/>
</dbReference>
<dbReference type="Proteomes" id="UP000185680">
    <property type="component" value="Chromosome"/>
</dbReference>
<proteinExistence type="inferred from homology"/>
<dbReference type="SUPFAM" id="SSF51735">
    <property type="entry name" value="NAD(P)-binding Rossmann-fold domains"/>
    <property type="match status" value="1"/>
</dbReference>
<reference evidence="3 4" key="1">
    <citation type="submission" date="2016-02" db="EMBL/GenBank/DDBJ databases">
        <title>Draft genome sequence of Hydrogenophaga sp. LPB0072.</title>
        <authorList>
            <person name="Shin S.-K."/>
            <person name="Yi H."/>
        </authorList>
    </citation>
    <scope>NUCLEOTIDE SEQUENCE [LARGE SCALE GENOMIC DNA]</scope>
    <source>
        <strain evidence="3 4">LPB0072</strain>
    </source>
</reference>
<dbReference type="InterPro" id="IPR023401">
    <property type="entry name" value="ODC_N"/>
</dbReference>
<dbReference type="GO" id="GO:0005737">
    <property type="term" value="C:cytoplasm"/>
    <property type="evidence" value="ECO:0007669"/>
    <property type="project" value="TreeGrafter"/>
</dbReference>
<dbReference type="STRING" id="1763535.LPB072_06330"/>
<dbReference type="InterPro" id="IPR036291">
    <property type="entry name" value="NAD(P)-bd_dom_sf"/>
</dbReference>
<dbReference type="OrthoDB" id="5293744at2"/>
<dbReference type="EMBL" id="LVWD01000030">
    <property type="protein sequence ID" value="OAD40386.1"/>
    <property type="molecule type" value="Genomic_DNA"/>
</dbReference>
<dbReference type="EMBL" id="CP017476">
    <property type="protein sequence ID" value="AOW12519.1"/>
    <property type="molecule type" value="Genomic_DNA"/>
</dbReference>
<dbReference type="Gene3D" id="3.30.1780.10">
    <property type="entry name" value="ornithine cyclodeaminase, domain 1"/>
    <property type="match status" value="1"/>
</dbReference>
<dbReference type="KEGG" id="hyl:LPB072_06330"/>
<comment type="similarity">
    <text evidence="1">Belongs to the ornithine cyclodeaminase/mu-crystallin family.</text>
</comment>
<dbReference type="Gene3D" id="3.40.50.720">
    <property type="entry name" value="NAD(P)-binding Rossmann-like Domain"/>
    <property type="match status" value="1"/>
</dbReference>
<protein>
    <submittedName>
        <fullName evidence="2">Ornithine cyclodeaminase</fullName>
    </submittedName>
</protein>
<dbReference type="AlphaFoldDB" id="A0A167H6J9"/>
<evidence type="ECO:0000256" key="1">
    <source>
        <dbReference type="ARBA" id="ARBA00008903"/>
    </source>
</evidence>
<dbReference type="GO" id="GO:0016491">
    <property type="term" value="F:oxidoreductase activity"/>
    <property type="evidence" value="ECO:0007669"/>
    <property type="project" value="UniProtKB-ARBA"/>
</dbReference>
<dbReference type="PANTHER" id="PTHR13812">
    <property type="entry name" value="KETIMINE REDUCTASE MU-CRYSTALLIN"/>
    <property type="match status" value="1"/>
</dbReference>
<keyword evidence="4" id="KW-1185">Reference proteome</keyword>
<evidence type="ECO:0000313" key="3">
    <source>
        <dbReference type="EMBL" id="OAD40386.1"/>
    </source>
</evidence>
<dbReference type="GO" id="GO:0019752">
    <property type="term" value="P:carboxylic acid metabolic process"/>
    <property type="evidence" value="ECO:0007669"/>
    <property type="project" value="UniProtKB-ARBA"/>
</dbReference>
<dbReference type="PANTHER" id="PTHR13812:SF19">
    <property type="entry name" value="KETIMINE REDUCTASE MU-CRYSTALLIN"/>
    <property type="match status" value="1"/>
</dbReference>
<sequence length="331" mass="35330">MQFFDAESTRAALPFDRLISALRERFAGGCEVPARHVHEILSPIGEAGMDAAGRRITSLIMPAWTAGRYYGVKIVNIAPGNAKRGLPGLHSTYLLFDGRTGVPLAQIDGDEITARRTAGASALAASYTAREDSEHLLLVGAGRVASLLPEAYRAVRKIKRVSVWARRASEAQALATTLQQQGFEAAPVSHLSVACGEADIVSCATLSNEALVRGAWLQPGSHLDLIGSFTPSMREADDACFQEARLFVDTEEALQKSGDLLIPIQHGVLRADDVRGTLTTLSKGVATGRKNNVERTVFKSVGTALEDLAAAVLVYETGTPSAGKRAPIERL</sequence>